<dbReference type="HAMAP" id="MF_00128">
    <property type="entry name" value="NrdI"/>
    <property type="match status" value="1"/>
</dbReference>
<organism evidence="4 5">
    <name type="scientific">Dialister micraerophilus UPII 345-E</name>
    <dbReference type="NCBI Taxonomy" id="910314"/>
    <lineage>
        <taxon>Bacteria</taxon>
        <taxon>Bacillati</taxon>
        <taxon>Bacillota</taxon>
        <taxon>Negativicutes</taxon>
        <taxon>Veillonellales</taxon>
        <taxon>Veillonellaceae</taxon>
        <taxon>Dialister</taxon>
    </lineage>
</organism>
<proteinExistence type="inferred from homology"/>
<dbReference type="AlphaFoldDB" id="E4L946"/>
<evidence type="ECO:0000256" key="3">
    <source>
        <dbReference type="HAMAP-Rule" id="MF_00128"/>
    </source>
</evidence>
<dbReference type="Proteomes" id="UP000004594">
    <property type="component" value="Unassembled WGS sequence"/>
</dbReference>
<comment type="caution">
    <text evidence="4">The sequence shown here is derived from an EMBL/GenBank/DDBJ whole genome shotgun (WGS) entry which is preliminary data.</text>
</comment>
<accession>E4L946</accession>
<dbReference type="PANTHER" id="PTHR37297:SF1">
    <property type="entry name" value="PROTEIN NRDI"/>
    <property type="match status" value="1"/>
</dbReference>
<dbReference type="InterPro" id="IPR004465">
    <property type="entry name" value="RNR_NrdI"/>
</dbReference>
<protein>
    <recommendedName>
        <fullName evidence="3">Protein NrdI</fullName>
    </recommendedName>
</protein>
<dbReference type="PIRSF" id="PIRSF005087">
    <property type="entry name" value="NrdI"/>
    <property type="match status" value="1"/>
</dbReference>
<dbReference type="RefSeq" id="WP_007554698.1">
    <property type="nucleotide sequence ID" value="NZ_AENT01000021.1"/>
</dbReference>
<dbReference type="EMBL" id="AENT01000021">
    <property type="protein sequence ID" value="EFR42679.1"/>
    <property type="molecule type" value="Genomic_DNA"/>
</dbReference>
<dbReference type="Gene3D" id="3.40.50.360">
    <property type="match status" value="1"/>
</dbReference>
<comment type="function">
    <text evidence="1 3">Probably involved in ribonucleotide reductase function.</text>
</comment>
<dbReference type="OrthoDB" id="350535at2"/>
<dbReference type="InterPro" id="IPR020852">
    <property type="entry name" value="RNR_Ib_NrdI_bac"/>
</dbReference>
<dbReference type="PANTHER" id="PTHR37297">
    <property type="entry name" value="PROTEIN NRDI"/>
    <property type="match status" value="1"/>
</dbReference>
<evidence type="ECO:0000313" key="4">
    <source>
        <dbReference type="EMBL" id="EFR42679.1"/>
    </source>
</evidence>
<dbReference type="SUPFAM" id="SSF52218">
    <property type="entry name" value="Flavoproteins"/>
    <property type="match status" value="1"/>
</dbReference>
<evidence type="ECO:0000256" key="1">
    <source>
        <dbReference type="ARBA" id="ARBA00003999"/>
    </source>
</evidence>
<dbReference type="InterPro" id="IPR029039">
    <property type="entry name" value="Flavoprotein-like_sf"/>
</dbReference>
<comment type="similarity">
    <text evidence="2 3">Belongs to the NrdI family.</text>
</comment>
<reference evidence="4 5" key="1">
    <citation type="submission" date="2010-11" db="EMBL/GenBank/DDBJ databases">
        <authorList>
            <person name="Durkin A.S."/>
            <person name="Madupu R."/>
            <person name="Torralba M."/>
            <person name="Gillis M."/>
            <person name="Methe B."/>
            <person name="Sutton G."/>
            <person name="Nelson K.E."/>
        </authorList>
    </citation>
    <scope>NUCLEOTIDE SEQUENCE [LARGE SCALE GENOMIC DNA]</scope>
    <source>
        <strain evidence="4 5">UPII 345-E</strain>
    </source>
</reference>
<evidence type="ECO:0000256" key="2">
    <source>
        <dbReference type="ARBA" id="ARBA00009942"/>
    </source>
</evidence>
<dbReference type="Pfam" id="PF07972">
    <property type="entry name" value="Flavodoxin_NdrI"/>
    <property type="match status" value="1"/>
</dbReference>
<gene>
    <name evidence="3 4" type="primary">nrdI</name>
    <name evidence="4" type="ORF">HMPREF9220_0655</name>
</gene>
<dbReference type="GO" id="GO:0010181">
    <property type="term" value="F:FMN binding"/>
    <property type="evidence" value="ECO:0007669"/>
    <property type="project" value="InterPro"/>
</dbReference>
<evidence type="ECO:0000313" key="5">
    <source>
        <dbReference type="Proteomes" id="UP000004594"/>
    </source>
</evidence>
<sequence length="140" mass="16025">MKPYVVYFSTKSNNTHRFVEKLDCEKSRIPIELDEELHVNRDYVLIVPTYGGGGHTKDGKVDTHGSVKKQIIHFLNNEENRKHCLGVISSGNTNFAESYAIAGPIIANKLKVPWLYKFELLGTKYDVEKVQNILDEIFKK</sequence>
<dbReference type="NCBIfam" id="TIGR00333">
    <property type="entry name" value="nrdI"/>
    <property type="match status" value="1"/>
</dbReference>
<name>E4L946_9FIRM</name>
<dbReference type="eggNOG" id="COG1780">
    <property type="taxonomic scope" value="Bacteria"/>
</dbReference>